<dbReference type="InterPro" id="IPR016039">
    <property type="entry name" value="Thiolase-like"/>
</dbReference>
<evidence type="ECO:0000256" key="3">
    <source>
        <dbReference type="ARBA" id="ARBA00023315"/>
    </source>
</evidence>
<dbReference type="EMBL" id="NPOA01000007">
    <property type="protein sequence ID" value="PAV29590.1"/>
    <property type="molecule type" value="Genomic_DNA"/>
</dbReference>
<keyword evidence="3" id="KW-0012">Acyltransferase</keyword>
<proteinExistence type="inferred from homology"/>
<evidence type="ECO:0000256" key="1">
    <source>
        <dbReference type="ARBA" id="ARBA00005531"/>
    </source>
</evidence>
<evidence type="ECO:0000313" key="7">
    <source>
        <dbReference type="EMBL" id="PAV29590.1"/>
    </source>
</evidence>
<keyword evidence="8" id="KW-1185">Reference proteome</keyword>
<evidence type="ECO:0000313" key="8">
    <source>
        <dbReference type="Proteomes" id="UP000218887"/>
    </source>
</evidence>
<dbReference type="GO" id="GO:0016747">
    <property type="term" value="F:acyltransferase activity, transferring groups other than amino-acyl groups"/>
    <property type="evidence" value="ECO:0007669"/>
    <property type="project" value="InterPro"/>
</dbReference>
<dbReference type="AlphaFoldDB" id="A0A2A2IEK4"/>
<dbReference type="CDD" id="cd00831">
    <property type="entry name" value="CHS_like"/>
    <property type="match status" value="1"/>
</dbReference>
<gene>
    <name evidence="7" type="ORF">CIL05_11365</name>
</gene>
<organism evidence="7 8">
    <name type="scientific">Virgibacillus profundi</name>
    <dbReference type="NCBI Taxonomy" id="2024555"/>
    <lineage>
        <taxon>Bacteria</taxon>
        <taxon>Bacillati</taxon>
        <taxon>Bacillota</taxon>
        <taxon>Bacilli</taxon>
        <taxon>Bacillales</taxon>
        <taxon>Bacillaceae</taxon>
        <taxon>Virgibacillus</taxon>
    </lineage>
</organism>
<dbReference type="SUPFAM" id="SSF53901">
    <property type="entry name" value="Thiolase-like"/>
    <property type="match status" value="2"/>
</dbReference>
<dbReference type="PIRSF" id="PIRSF000451">
    <property type="entry name" value="PKS_III"/>
    <property type="match status" value="1"/>
</dbReference>
<dbReference type="OrthoDB" id="9786288at2"/>
<protein>
    <submittedName>
        <fullName evidence="7">Type III polyketide synthase</fullName>
    </submittedName>
</protein>
<dbReference type="Proteomes" id="UP000218887">
    <property type="component" value="Unassembled WGS sequence"/>
</dbReference>
<evidence type="ECO:0000259" key="5">
    <source>
        <dbReference type="Pfam" id="PF00195"/>
    </source>
</evidence>
<feature type="domain" description="Chalcone/stilbene synthase C-terminal" evidence="6">
    <location>
        <begin position="246"/>
        <end position="373"/>
    </location>
</feature>
<dbReference type="InterPro" id="IPR012328">
    <property type="entry name" value="Chalcone/stilbene_synt_C"/>
</dbReference>
<feature type="active site" description="Acyl-thioester intermediate" evidence="4">
    <location>
        <position position="158"/>
    </location>
</feature>
<accession>A0A2A2IEK4</accession>
<dbReference type="InterPro" id="IPR001099">
    <property type="entry name" value="Chalcone/stilbene_synt_N"/>
</dbReference>
<dbReference type="PANTHER" id="PTHR11877:SF99">
    <property type="entry name" value="1,3,6,8-TETRAHYDROXYNAPHTHALENE SYNTHASE"/>
    <property type="match status" value="1"/>
</dbReference>
<dbReference type="PANTHER" id="PTHR11877">
    <property type="entry name" value="HYDROXYMETHYLGLUTARYL-COA SYNTHASE"/>
    <property type="match status" value="1"/>
</dbReference>
<dbReference type="Pfam" id="PF02797">
    <property type="entry name" value="Chal_sti_synt_C"/>
    <property type="match status" value="1"/>
</dbReference>
<dbReference type="InterPro" id="IPR011141">
    <property type="entry name" value="Polyketide_synthase_type-III"/>
</dbReference>
<dbReference type="GO" id="GO:0030639">
    <property type="term" value="P:polyketide biosynthetic process"/>
    <property type="evidence" value="ECO:0007669"/>
    <property type="project" value="TreeGrafter"/>
</dbReference>
<sequence>MHNTTNKYLARGGIMSFINSVGVGIPEHNLSQDEVKDLVQEVFPFSTDQLAKYLPVFDNAEVKNRQFVVDKEWLKQDHSFKERNDLYQSHAHELTCEAVDHCLTNKDFLTEDVPYEAIDMIIFVSSTGIATPSLDVHLVNSRNFREDINRMPLWGLGCAGGAIGLSRAFDWLTAHPKKTALIVCCELCSLTFQKSDIKKSNLIGSALFGDGVSAVLAVGVDSPYLSFRKSNTPKITKTSSLTKKDSTSVMGWEVSDNGLEVIFSKSIPALVHTFWEIHIQTFLNNLDLNESMIHSFIAHPGGKKVLEAMRSVLQSSDSSKFANSYKVLANHGNMSSATVFYVLYESMKENTNKDDVSILSALGPGFSSELLLLEWN</sequence>
<keyword evidence="2" id="KW-0808">Transferase</keyword>
<evidence type="ECO:0000256" key="4">
    <source>
        <dbReference type="PIRSR" id="PIRSR000451-1"/>
    </source>
</evidence>
<dbReference type="Pfam" id="PF00195">
    <property type="entry name" value="Chal_sti_synt_N"/>
    <property type="match status" value="1"/>
</dbReference>
<evidence type="ECO:0000256" key="2">
    <source>
        <dbReference type="ARBA" id="ARBA00022679"/>
    </source>
</evidence>
<comment type="caution">
    <text evidence="7">The sequence shown here is derived from an EMBL/GenBank/DDBJ whole genome shotgun (WGS) entry which is preliminary data.</text>
</comment>
<evidence type="ECO:0000259" key="6">
    <source>
        <dbReference type="Pfam" id="PF02797"/>
    </source>
</evidence>
<feature type="domain" description="Chalcone/stilbene synthase N-terminal" evidence="5">
    <location>
        <begin position="6"/>
        <end position="220"/>
    </location>
</feature>
<comment type="similarity">
    <text evidence="1">Belongs to the thiolase-like superfamily. Chalcone/stilbene synthases family.</text>
</comment>
<dbReference type="Gene3D" id="3.40.47.10">
    <property type="match status" value="2"/>
</dbReference>
<name>A0A2A2IEK4_9BACI</name>
<reference evidence="7 8" key="1">
    <citation type="submission" date="2017-08" db="EMBL/GenBank/DDBJ databases">
        <title>Virgibacillus indicus sp. nov. and Virgibacillus profoundi sp. nov, two moderately halophilic bacteria isolated from marine sediment by using the Microfluidic Streak Plate.</title>
        <authorList>
            <person name="Xu B."/>
            <person name="Hu B."/>
            <person name="Wang J."/>
            <person name="Zhu Y."/>
            <person name="Huang L."/>
            <person name="Du W."/>
            <person name="Huang Y."/>
        </authorList>
    </citation>
    <scope>NUCLEOTIDE SEQUENCE [LARGE SCALE GENOMIC DNA]</scope>
    <source>
        <strain evidence="7 8">IO3-P3-H5</strain>
    </source>
</reference>